<protein>
    <submittedName>
        <fullName evidence="1">Uncharacterized protein</fullName>
    </submittedName>
</protein>
<dbReference type="AlphaFoldDB" id="A0A0G4HZ00"/>
<dbReference type="PANTHER" id="PTHR35818:SF1">
    <property type="entry name" value="CILIA- AND FLAGELLA-ASSOCIATED PROTEIN 141"/>
    <property type="match status" value="1"/>
</dbReference>
<gene>
    <name evidence="1" type="ORF">Cvel_9616</name>
</gene>
<reference evidence="1" key="1">
    <citation type="submission" date="2014-11" db="EMBL/GenBank/DDBJ databases">
        <authorList>
            <person name="Otto D Thomas"/>
            <person name="Naeem Raeece"/>
        </authorList>
    </citation>
    <scope>NUCLEOTIDE SEQUENCE</scope>
</reference>
<dbReference type="VEuPathDB" id="CryptoDB:Cvel_9616"/>
<accession>A0A0G4HZ00</accession>
<dbReference type="Pfam" id="PF15104">
    <property type="entry name" value="CFAP141"/>
    <property type="match status" value="1"/>
</dbReference>
<organism evidence="1">
    <name type="scientific">Chromera velia CCMP2878</name>
    <dbReference type="NCBI Taxonomy" id="1169474"/>
    <lineage>
        <taxon>Eukaryota</taxon>
        <taxon>Sar</taxon>
        <taxon>Alveolata</taxon>
        <taxon>Colpodellida</taxon>
        <taxon>Chromeraceae</taxon>
        <taxon>Chromera</taxon>
    </lineage>
</organism>
<dbReference type="PANTHER" id="PTHR35818">
    <property type="entry name" value="C1ORF189"/>
    <property type="match status" value="1"/>
</dbReference>
<proteinExistence type="predicted"/>
<sequence>MFKQQKPTVGRSDYAMLKRAQQNDKQEAIEKYAASLQFASSNAQWFEKSSKAAFSIQQARQESFIKEELSNAAAELQKRRRARLKALYEAEHKSYEDKLNSKGLSIHRERP</sequence>
<dbReference type="EMBL" id="CDMZ01004458">
    <property type="protein sequence ID" value="CEM49795.1"/>
    <property type="molecule type" value="Genomic_DNA"/>
</dbReference>
<dbReference type="InterPro" id="IPR029375">
    <property type="entry name" value="CFAP141"/>
</dbReference>
<evidence type="ECO:0000313" key="1">
    <source>
        <dbReference type="EMBL" id="CEM49795.1"/>
    </source>
</evidence>
<name>A0A0G4HZ00_9ALVE</name>